<sequence>MSKRNTTIKSEKSGKHESTNFSTQKVDTIVDSVGDTNTNIKKKTSNEEQIQSTNYEDEYQSRLRKSIDTTLYDQTKMNQDSYGNDNIPIIDMTGHKIKYEMLEEIEHYQSQSPDCVENINGKDLMDFSDGDEILTHESAKESDDRKHATIIQIQQPECYVQEIEHELPIEKKVANKNEVMNTKSTHTDTSVPNISSTKVQNVLSQSTYDDKKQEDIMWTTDKETDDLQTGDKSARYTGYIFEIIGETTTSKHNKKVFHAILQNNSKTWTQITAWEDNIPKLKAISDIGNIINCKYLYVHDESDSSDYNFGDPDIILRVEFCTKLNLIEKMNVELPLKRPITDVNFCDILETRGKIRISGYVKNNFRIDKFKILTGSITNGEKVIEINLDSGRNIENIQKGTKITVVGKVERRKDEPIHYIQVTSSDDITITKDKTNLLTSMNGVEHL</sequence>
<organism evidence="1 2">
    <name type="scientific">Eretmocerus hayati</name>
    <dbReference type="NCBI Taxonomy" id="131215"/>
    <lineage>
        <taxon>Eukaryota</taxon>
        <taxon>Metazoa</taxon>
        <taxon>Ecdysozoa</taxon>
        <taxon>Arthropoda</taxon>
        <taxon>Hexapoda</taxon>
        <taxon>Insecta</taxon>
        <taxon>Pterygota</taxon>
        <taxon>Neoptera</taxon>
        <taxon>Endopterygota</taxon>
        <taxon>Hymenoptera</taxon>
        <taxon>Apocrita</taxon>
        <taxon>Proctotrupomorpha</taxon>
        <taxon>Chalcidoidea</taxon>
        <taxon>Aphelinidae</taxon>
        <taxon>Aphelininae</taxon>
        <taxon>Eretmocerus</taxon>
    </lineage>
</organism>
<dbReference type="EMBL" id="CM056741">
    <property type="protein sequence ID" value="KAJ8684756.1"/>
    <property type="molecule type" value="Genomic_DNA"/>
</dbReference>
<accession>A0ACC2PMQ1</accession>
<comment type="caution">
    <text evidence="1">The sequence shown here is derived from an EMBL/GenBank/DDBJ whole genome shotgun (WGS) entry which is preliminary data.</text>
</comment>
<protein>
    <submittedName>
        <fullName evidence="1">Uncharacterized protein</fullName>
    </submittedName>
</protein>
<dbReference type="Proteomes" id="UP001239111">
    <property type="component" value="Chromosome 1"/>
</dbReference>
<keyword evidence="2" id="KW-1185">Reference proteome</keyword>
<reference evidence="1" key="1">
    <citation type="submission" date="2023-04" db="EMBL/GenBank/DDBJ databases">
        <title>A chromosome-level genome assembly of the parasitoid wasp Eretmocerus hayati.</title>
        <authorList>
            <person name="Zhong Y."/>
            <person name="Liu S."/>
            <person name="Liu Y."/>
        </authorList>
    </citation>
    <scope>NUCLEOTIDE SEQUENCE</scope>
    <source>
        <strain evidence="1">ZJU_SS_LIU_2023</strain>
    </source>
</reference>
<gene>
    <name evidence="1" type="ORF">QAD02_020549</name>
</gene>
<proteinExistence type="predicted"/>
<name>A0ACC2PMQ1_9HYME</name>
<evidence type="ECO:0000313" key="2">
    <source>
        <dbReference type="Proteomes" id="UP001239111"/>
    </source>
</evidence>
<evidence type="ECO:0000313" key="1">
    <source>
        <dbReference type="EMBL" id="KAJ8684756.1"/>
    </source>
</evidence>